<gene>
    <name evidence="1" type="ORF">OMM_11138</name>
</gene>
<dbReference type="Gene3D" id="1.10.287.470">
    <property type="entry name" value="Helix hairpin bin"/>
    <property type="match status" value="1"/>
</dbReference>
<proteinExistence type="predicted"/>
<dbReference type="EMBL" id="ATBP01001184">
    <property type="protein sequence ID" value="ETR67859.1"/>
    <property type="molecule type" value="Genomic_DNA"/>
</dbReference>
<dbReference type="AlphaFoldDB" id="A0A1V1NZ26"/>
<dbReference type="Gene3D" id="2.40.30.170">
    <property type="match status" value="1"/>
</dbReference>
<dbReference type="GO" id="GO:1990281">
    <property type="term" value="C:efflux pump complex"/>
    <property type="evidence" value="ECO:0007669"/>
    <property type="project" value="TreeGrafter"/>
</dbReference>
<accession>A0A1V1NZ26</accession>
<feature type="non-terminal residue" evidence="1">
    <location>
        <position position="1"/>
    </location>
</feature>
<dbReference type="PANTHER" id="PTHR30469:SF15">
    <property type="entry name" value="HLYD FAMILY OF SECRETION PROTEINS"/>
    <property type="match status" value="1"/>
</dbReference>
<evidence type="ECO:0000313" key="1">
    <source>
        <dbReference type="EMBL" id="ETR67859.1"/>
    </source>
</evidence>
<sequence length="315" mass="35850">GRNSIQRLKTRYAIDQKRLKTSNRNMELSKAEFMRVKRLFEKNKVGTQSQVDATEKQYNSATDHYHLLLQTVELYPIQIKDANQALAANQARLDVAQTNLERCLVRAPFDGRVKFAQIETGQFVKVGQLMLTLANDQELEIHVPVDSQDVQKWLKFNHEKKSNTPMAWFDALAPVTCRIHWTEAPSDQFYEGALHRVVRFDNQTRTITLAIIVDAKKAISQNNALPLVAGMFCKVDIPGKTLKQVYQLPRWAVTYENTVYAAKDNRLKTVPVVVEKIAPEIAIISKGISPHDVIIVTRLTDPIENALLDIAFENK</sequence>
<name>A0A1V1NZ26_9BACT</name>
<dbReference type="Gene3D" id="2.40.420.20">
    <property type="match status" value="1"/>
</dbReference>
<organism evidence="1 2">
    <name type="scientific">Candidatus Magnetoglobus multicellularis str. Araruama</name>
    <dbReference type="NCBI Taxonomy" id="890399"/>
    <lineage>
        <taxon>Bacteria</taxon>
        <taxon>Pseudomonadati</taxon>
        <taxon>Thermodesulfobacteriota</taxon>
        <taxon>Desulfobacteria</taxon>
        <taxon>Desulfobacterales</taxon>
        <taxon>Desulfobacteraceae</taxon>
        <taxon>Candidatus Magnetoglobus</taxon>
    </lineage>
</organism>
<dbReference type="PANTHER" id="PTHR30469">
    <property type="entry name" value="MULTIDRUG RESISTANCE PROTEIN MDTA"/>
    <property type="match status" value="1"/>
</dbReference>
<evidence type="ECO:0000313" key="2">
    <source>
        <dbReference type="Proteomes" id="UP000189670"/>
    </source>
</evidence>
<dbReference type="SUPFAM" id="SSF111369">
    <property type="entry name" value="HlyD-like secretion proteins"/>
    <property type="match status" value="1"/>
</dbReference>
<protein>
    <submittedName>
        <fullName evidence="1">RND family efflux transporter MFP subunit</fullName>
    </submittedName>
</protein>
<dbReference type="Proteomes" id="UP000189670">
    <property type="component" value="Unassembled WGS sequence"/>
</dbReference>
<dbReference type="GO" id="GO:0015562">
    <property type="term" value="F:efflux transmembrane transporter activity"/>
    <property type="evidence" value="ECO:0007669"/>
    <property type="project" value="TreeGrafter"/>
</dbReference>
<dbReference type="Gene3D" id="2.40.50.100">
    <property type="match status" value="1"/>
</dbReference>
<reference evidence="2" key="1">
    <citation type="submission" date="2012-11" db="EMBL/GenBank/DDBJ databases">
        <authorList>
            <person name="Lucero-Rivera Y.E."/>
            <person name="Tovar-Ramirez D."/>
        </authorList>
    </citation>
    <scope>NUCLEOTIDE SEQUENCE [LARGE SCALE GENOMIC DNA]</scope>
    <source>
        <strain evidence="2">Araruama</strain>
    </source>
</reference>
<comment type="caution">
    <text evidence="1">The sequence shown here is derived from an EMBL/GenBank/DDBJ whole genome shotgun (WGS) entry which is preliminary data.</text>
</comment>